<name>A0A9R1E819_WHEAT</name>
<dbReference type="EMBL" id="CM022215">
    <property type="protein sequence ID" value="KAF7005421.1"/>
    <property type="molecule type" value="Genomic_DNA"/>
</dbReference>
<accession>A0A9R1E819</accession>
<protein>
    <submittedName>
        <fullName evidence="2">Uncharacterized protein</fullName>
    </submittedName>
</protein>
<feature type="region of interest" description="Disordered" evidence="1">
    <location>
        <begin position="1"/>
        <end position="24"/>
    </location>
</feature>
<comment type="caution">
    <text evidence="2">The sequence shown here is derived from an EMBL/GenBank/DDBJ whole genome shotgun (WGS) entry which is preliminary data.</text>
</comment>
<organism evidence="2">
    <name type="scientific">Triticum aestivum</name>
    <name type="common">Wheat</name>
    <dbReference type="NCBI Taxonomy" id="4565"/>
    <lineage>
        <taxon>Eukaryota</taxon>
        <taxon>Viridiplantae</taxon>
        <taxon>Streptophyta</taxon>
        <taxon>Embryophyta</taxon>
        <taxon>Tracheophyta</taxon>
        <taxon>Spermatophyta</taxon>
        <taxon>Magnoliopsida</taxon>
        <taxon>Liliopsida</taxon>
        <taxon>Poales</taxon>
        <taxon>Poaceae</taxon>
        <taxon>BOP clade</taxon>
        <taxon>Pooideae</taxon>
        <taxon>Triticodae</taxon>
        <taxon>Triticeae</taxon>
        <taxon>Triticinae</taxon>
        <taxon>Triticum</taxon>
    </lineage>
</organism>
<evidence type="ECO:0000313" key="2">
    <source>
        <dbReference type="EMBL" id="KAF7005421.1"/>
    </source>
</evidence>
<proteinExistence type="predicted"/>
<evidence type="ECO:0000256" key="1">
    <source>
        <dbReference type="SAM" id="MobiDB-lite"/>
    </source>
</evidence>
<reference evidence="2" key="2">
    <citation type="submission" date="2020-03" db="EMBL/GenBank/DDBJ databases">
        <title>The second near-complete assembly of the hexaploid bread wheat (Triticum aestivum) genome.</title>
        <authorList>
            <person name="Zimin A.V."/>
            <person name="Puiu D."/>
            <person name="Shumante A."/>
            <person name="Alonge M."/>
            <person name="Salzberg S.L."/>
        </authorList>
    </citation>
    <scope>NUCLEOTIDE SEQUENCE</scope>
    <source>
        <tissue evidence="2">Leaf</tissue>
    </source>
</reference>
<dbReference type="Proteomes" id="UP000815260">
    <property type="component" value="Chromosome 2B"/>
</dbReference>
<gene>
    <name evidence="2" type="ORF">CFC21_020548</name>
</gene>
<reference evidence="2" key="1">
    <citation type="journal article" date="2017" name="Gigascience">
        <title>The first near-complete assembly of the hexaploid bread wheat genome, Triticum aestivum.</title>
        <authorList>
            <person name="Zimin A.V."/>
            <person name="Puiu D."/>
            <person name="Hall R."/>
            <person name="Kingan S."/>
            <person name="Clavijo B.J."/>
            <person name="Salzberg S.L."/>
        </authorList>
    </citation>
    <scope>NUCLEOTIDE SEQUENCE</scope>
    <source>
        <tissue evidence="2">Leaf</tissue>
    </source>
</reference>
<feature type="non-terminal residue" evidence="2">
    <location>
        <position position="24"/>
    </location>
</feature>
<dbReference type="AlphaFoldDB" id="A0A9R1E819"/>
<sequence>ARPSYTLEAAYTPRPGGVRDERCP</sequence>
<feature type="non-terminal residue" evidence="2">
    <location>
        <position position="1"/>
    </location>
</feature>